<organism evidence="1 2">
    <name type="scientific">Mucilaginibacter lappiensis</name>
    <dbReference type="NCBI Taxonomy" id="354630"/>
    <lineage>
        <taxon>Bacteria</taxon>
        <taxon>Pseudomonadati</taxon>
        <taxon>Bacteroidota</taxon>
        <taxon>Sphingobacteriia</taxon>
        <taxon>Sphingobacteriales</taxon>
        <taxon>Sphingobacteriaceae</taxon>
        <taxon>Mucilaginibacter</taxon>
    </lineage>
</organism>
<dbReference type="Proteomes" id="UP000548326">
    <property type="component" value="Unassembled WGS sequence"/>
</dbReference>
<accession>A0A841JPL1</accession>
<gene>
    <name evidence="1" type="ORF">HDF22_004841</name>
</gene>
<dbReference type="AlphaFoldDB" id="A0A841JPL1"/>
<dbReference type="EMBL" id="JACHCA010000016">
    <property type="protein sequence ID" value="MBB6130698.1"/>
    <property type="molecule type" value="Genomic_DNA"/>
</dbReference>
<comment type="caution">
    <text evidence="1">The sequence shown here is derived from an EMBL/GenBank/DDBJ whole genome shotgun (WGS) entry which is preliminary data.</text>
</comment>
<proteinExistence type="predicted"/>
<evidence type="ECO:0000313" key="2">
    <source>
        <dbReference type="Proteomes" id="UP000548326"/>
    </source>
</evidence>
<sequence length="97" mass="11096">MTIIKNVLAIRAETLYIDLKKDFTDYINHKLDSNLSIDFAHVYDVINVLFPEVIEGTALTITVTDDEITVSDNAKDSEYNTELLEKHLIDFITDRCS</sequence>
<evidence type="ECO:0000313" key="1">
    <source>
        <dbReference type="EMBL" id="MBB6130698.1"/>
    </source>
</evidence>
<protein>
    <submittedName>
        <fullName evidence="1">Uncharacterized protein</fullName>
    </submittedName>
</protein>
<reference evidence="1 2" key="1">
    <citation type="submission" date="2020-08" db="EMBL/GenBank/DDBJ databases">
        <title>Genomic Encyclopedia of Type Strains, Phase IV (KMG-V): Genome sequencing to study the core and pangenomes of soil and plant-associated prokaryotes.</title>
        <authorList>
            <person name="Whitman W."/>
        </authorList>
    </citation>
    <scope>NUCLEOTIDE SEQUENCE [LARGE SCALE GENOMIC DNA]</scope>
    <source>
        <strain evidence="1 2">MP601</strain>
    </source>
</reference>
<dbReference type="RefSeq" id="WP_183589408.1">
    <property type="nucleotide sequence ID" value="NZ_JACHCA010000016.1"/>
</dbReference>
<name>A0A841JPL1_9SPHI</name>